<evidence type="ECO:0000256" key="2">
    <source>
        <dbReference type="ARBA" id="ARBA00022771"/>
    </source>
</evidence>
<dbReference type="GO" id="GO:0008270">
    <property type="term" value="F:zinc ion binding"/>
    <property type="evidence" value="ECO:0007669"/>
    <property type="project" value="UniProtKB-KW"/>
</dbReference>
<sequence length="339" mass="37244">MASNSSSSTMELDVLTFPKTVVQQERRLRPQQDQALKCPRCDSSNTKFCYYNNYSLSQPRYFCKGCRRYWTQGGTLRNVPVGGGCRKNKRTSSSSSKRASSSSSSSSQLDHHHHHHQLSVMANATTNNVLNPLSTFTTSNNSFDSNDLNLAFARVLHNKQNPSCAIQLGFDHQEDHSGHFLANSTTTTATNMNNMMSSTTTSGMPYVDALRGGYLDTQNIGLFHHHNNFKNYGFGNEEVGEDGGEGDHEMVRFPYEEGTTKQQQLCKGRGAMTNNNGENSRGFWNFPWHIGGVGGGGGGVGEDHHHHQGSGISGVDSGRDCWINGIGSSWHGLINSPLM</sequence>
<dbReference type="Proteomes" id="UP001420932">
    <property type="component" value="Unassembled WGS sequence"/>
</dbReference>
<reference evidence="12 13" key="1">
    <citation type="submission" date="2024-01" db="EMBL/GenBank/DDBJ databases">
        <title>Genome assemblies of Stephania.</title>
        <authorList>
            <person name="Yang L."/>
        </authorList>
    </citation>
    <scope>NUCLEOTIDE SEQUENCE [LARGE SCALE GENOMIC DNA]</scope>
    <source>
        <strain evidence="12">YNDBR</strain>
        <tissue evidence="12">Leaf</tissue>
    </source>
</reference>
<evidence type="ECO:0000256" key="4">
    <source>
        <dbReference type="ARBA" id="ARBA00023015"/>
    </source>
</evidence>
<comment type="function">
    <text evidence="9">Transcription factor that binds specifically to a 5'-AA[AG]G-3' consensus core sequence.</text>
</comment>
<keyword evidence="1 9" id="KW-0479">Metal-binding</keyword>
<organism evidence="12 13">
    <name type="scientific">Stephania yunnanensis</name>
    <dbReference type="NCBI Taxonomy" id="152371"/>
    <lineage>
        <taxon>Eukaryota</taxon>
        <taxon>Viridiplantae</taxon>
        <taxon>Streptophyta</taxon>
        <taxon>Embryophyta</taxon>
        <taxon>Tracheophyta</taxon>
        <taxon>Spermatophyta</taxon>
        <taxon>Magnoliopsida</taxon>
        <taxon>Ranunculales</taxon>
        <taxon>Menispermaceae</taxon>
        <taxon>Menispermoideae</taxon>
        <taxon>Cissampelideae</taxon>
        <taxon>Stephania</taxon>
    </lineage>
</organism>
<keyword evidence="2 8" id="KW-0863">Zinc-finger</keyword>
<feature type="compositionally biased region" description="Low complexity" evidence="10">
    <location>
        <begin position="92"/>
        <end position="108"/>
    </location>
</feature>
<feature type="region of interest" description="Disordered" evidence="10">
    <location>
        <begin position="295"/>
        <end position="314"/>
    </location>
</feature>
<dbReference type="PANTHER" id="PTHR31992:SF123">
    <property type="entry name" value="DOF ZINC FINGER PROTEIN"/>
    <property type="match status" value="1"/>
</dbReference>
<name>A0AAP0QAI9_9MAGN</name>
<keyword evidence="13" id="KW-1185">Reference proteome</keyword>
<comment type="caution">
    <text evidence="12">The sequence shown here is derived from an EMBL/GenBank/DDBJ whole genome shotgun (WGS) entry which is preliminary data.</text>
</comment>
<keyword evidence="4 9" id="KW-0805">Transcription regulation</keyword>
<accession>A0AAP0QAI9</accession>
<dbReference type="InterPro" id="IPR045174">
    <property type="entry name" value="Dof"/>
</dbReference>
<evidence type="ECO:0000256" key="10">
    <source>
        <dbReference type="SAM" id="MobiDB-lite"/>
    </source>
</evidence>
<evidence type="ECO:0000256" key="8">
    <source>
        <dbReference type="PROSITE-ProRule" id="PRU00071"/>
    </source>
</evidence>
<feature type="domain" description="Dof-type" evidence="11">
    <location>
        <begin position="36"/>
        <end position="90"/>
    </location>
</feature>
<dbReference type="GO" id="GO:0005634">
    <property type="term" value="C:nucleus"/>
    <property type="evidence" value="ECO:0007669"/>
    <property type="project" value="UniProtKB-SubCell"/>
</dbReference>
<keyword evidence="5 8" id="KW-0238">DNA-binding</keyword>
<dbReference type="PROSITE" id="PS01361">
    <property type="entry name" value="ZF_DOF_1"/>
    <property type="match status" value="1"/>
</dbReference>
<dbReference type="PANTHER" id="PTHR31992">
    <property type="entry name" value="DOF ZINC FINGER PROTEIN DOF1.4-RELATED"/>
    <property type="match status" value="1"/>
</dbReference>
<evidence type="ECO:0000313" key="13">
    <source>
        <dbReference type="Proteomes" id="UP001420932"/>
    </source>
</evidence>
<dbReference type="PROSITE" id="PS50884">
    <property type="entry name" value="ZF_DOF_2"/>
    <property type="match status" value="1"/>
</dbReference>
<keyword evidence="6 9" id="KW-0804">Transcription</keyword>
<dbReference type="Pfam" id="PF02701">
    <property type="entry name" value="Zn_ribbon_Dof"/>
    <property type="match status" value="1"/>
</dbReference>
<keyword evidence="3 9" id="KW-0862">Zinc</keyword>
<evidence type="ECO:0000256" key="1">
    <source>
        <dbReference type="ARBA" id="ARBA00022723"/>
    </source>
</evidence>
<protein>
    <recommendedName>
        <fullName evidence="9">Dof zinc finger protein</fullName>
    </recommendedName>
</protein>
<keyword evidence="7 8" id="KW-0539">Nucleus</keyword>
<dbReference type="AlphaFoldDB" id="A0AAP0QAI9"/>
<evidence type="ECO:0000256" key="3">
    <source>
        <dbReference type="ARBA" id="ARBA00022833"/>
    </source>
</evidence>
<gene>
    <name evidence="12" type="ORF">Syun_001081</name>
</gene>
<dbReference type="EMBL" id="JBBNAF010000001">
    <property type="protein sequence ID" value="KAK9168941.1"/>
    <property type="molecule type" value="Genomic_DNA"/>
</dbReference>
<dbReference type="InterPro" id="IPR003851">
    <property type="entry name" value="Znf_Dof"/>
</dbReference>
<evidence type="ECO:0000313" key="12">
    <source>
        <dbReference type="EMBL" id="KAK9168941.1"/>
    </source>
</evidence>
<evidence type="ECO:0000256" key="7">
    <source>
        <dbReference type="ARBA" id="ARBA00023242"/>
    </source>
</evidence>
<evidence type="ECO:0000256" key="9">
    <source>
        <dbReference type="RuleBase" id="RU369094"/>
    </source>
</evidence>
<proteinExistence type="predicted"/>
<evidence type="ECO:0000259" key="11">
    <source>
        <dbReference type="PROSITE" id="PS50884"/>
    </source>
</evidence>
<dbReference type="GO" id="GO:0003700">
    <property type="term" value="F:DNA-binding transcription factor activity"/>
    <property type="evidence" value="ECO:0007669"/>
    <property type="project" value="UniProtKB-UniRule"/>
</dbReference>
<evidence type="ECO:0000256" key="5">
    <source>
        <dbReference type="ARBA" id="ARBA00023125"/>
    </source>
</evidence>
<comment type="subcellular location">
    <subcellularLocation>
        <location evidence="8 9">Nucleus</location>
    </subcellularLocation>
</comment>
<dbReference type="GO" id="GO:0003677">
    <property type="term" value="F:DNA binding"/>
    <property type="evidence" value="ECO:0007669"/>
    <property type="project" value="UniProtKB-UniRule"/>
</dbReference>
<feature type="region of interest" description="Disordered" evidence="10">
    <location>
        <begin position="80"/>
        <end position="117"/>
    </location>
</feature>
<evidence type="ECO:0000256" key="6">
    <source>
        <dbReference type="ARBA" id="ARBA00023163"/>
    </source>
</evidence>